<dbReference type="Proteomes" id="UP000775686">
    <property type="component" value="Unassembled WGS sequence"/>
</dbReference>
<sequence length="325" mass="35311">MKIIGITMGDPAGVGPEIVVKALADSQEFEADYVVYGAADILQHYIDQLGLNCKVKEISQVEEYEEGAVNVIDPIHLTMDQYQIGALSAKCGDAAYRYIERSIQDALAGKIEAVVTGPLNKEALHMGGHNYDGHTEIFATLTHTKDYAMMFYGPLKIMHVSTHCSLREACDRATKERVLTCIRLICQALKRTGLENPYIAVAGLNPHAGEHGLFGTEEIDQIIPAIEEAKAEGINVTGPIPPDTVFSKALNGVYDGVIAMYHDQGHIAAKMQHMSDCVNCTIGLPIIRTSVDHGTAFDIAGKGIADGKNMKQSMHVAEEFLKAEE</sequence>
<comment type="subunit">
    <text evidence="3">Homodimer.</text>
</comment>
<gene>
    <name evidence="7" type="primary">pdxA</name>
    <name evidence="7" type="ORF">H6A32_02225</name>
</gene>
<dbReference type="Gene3D" id="3.40.718.10">
    <property type="entry name" value="Isopropylmalate Dehydrogenase"/>
    <property type="match status" value="1"/>
</dbReference>
<evidence type="ECO:0000313" key="8">
    <source>
        <dbReference type="Proteomes" id="UP000775686"/>
    </source>
</evidence>
<evidence type="ECO:0000256" key="5">
    <source>
        <dbReference type="ARBA" id="ARBA00023002"/>
    </source>
</evidence>
<name>A0ABS2EDS2_9FIRM</name>
<dbReference type="PANTHER" id="PTHR30004">
    <property type="entry name" value="4-HYDROXYTHREONINE-4-PHOSPHATE DEHYDROGENASE"/>
    <property type="match status" value="1"/>
</dbReference>
<dbReference type="NCBIfam" id="TIGR00557">
    <property type="entry name" value="pdxA"/>
    <property type="match status" value="1"/>
</dbReference>
<keyword evidence="4" id="KW-0479">Metal-binding</keyword>
<dbReference type="SUPFAM" id="SSF53659">
    <property type="entry name" value="Isocitrate/Isopropylmalate dehydrogenase-like"/>
    <property type="match status" value="1"/>
</dbReference>
<comment type="cofactor">
    <cofactor evidence="1">
        <name>a divalent metal cation</name>
        <dbReference type="ChEBI" id="CHEBI:60240"/>
    </cofactor>
</comment>
<evidence type="ECO:0000256" key="3">
    <source>
        <dbReference type="ARBA" id="ARBA00011738"/>
    </source>
</evidence>
<dbReference type="EC" id="1.1.1.262" evidence="7"/>
<evidence type="ECO:0000256" key="1">
    <source>
        <dbReference type="ARBA" id="ARBA00001968"/>
    </source>
</evidence>
<dbReference type="EMBL" id="JACJKH010000003">
    <property type="protein sequence ID" value="MBM6743136.1"/>
    <property type="molecule type" value="Genomic_DNA"/>
</dbReference>
<keyword evidence="6" id="KW-0520">NAD</keyword>
<keyword evidence="8" id="KW-1185">Reference proteome</keyword>
<reference evidence="7 8" key="1">
    <citation type="journal article" date="2021" name="Sci. Rep.">
        <title>The distribution of antibiotic resistance genes in chicken gut microbiota commensals.</title>
        <authorList>
            <person name="Juricova H."/>
            <person name="Matiasovicova J."/>
            <person name="Kubasova T."/>
            <person name="Cejkova D."/>
            <person name="Rychlik I."/>
        </authorList>
    </citation>
    <scope>NUCLEOTIDE SEQUENCE [LARGE SCALE GENOMIC DNA]</scope>
    <source>
        <strain evidence="7 8">An770</strain>
    </source>
</reference>
<comment type="caution">
    <text evidence="7">The sequence shown here is derived from an EMBL/GenBank/DDBJ whole genome shotgun (WGS) entry which is preliminary data.</text>
</comment>
<proteinExistence type="inferred from homology"/>
<accession>A0ABS2EDS2</accession>
<organism evidence="7 8">
    <name type="scientific">Drancourtella massiliensis</name>
    <dbReference type="NCBI Taxonomy" id="1632013"/>
    <lineage>
        <taxon>Bacteria</taxon>
        <taxon>Bacillati</taxon>
        <taxon>Bacillota</taxon>
        <taxon>Clostridia</taxon>
        <taxon>Eubacteriales</taxon>
        <taxon>Oscillospiraceae</taxon>
        <taxon>Drancourtella</taxon>
    </lineage>
</organism>
<dbReference type="PANTHER" id="PTHR30004:SF6">
    <property type="entry name" value="D-THREONATE 4-PHOSPHATE DEHYDROGENASE"/>
    <property type="match status" value="1"/>
</dbReference>
<evidence type="ECO:0000256" key="4">
    <source>
        <dbReference type="ARBA" id="ARBA00022723"/>
    </source>
</evidence>
<evidence type="ECO:0000256" key="6">
    <source>
        <dbReference type="ARBA" id="ARBA00023027"/>
    </source>
</evidence>
<dbReference type="Pfam" id="PF04166">
    <property type="entry name" value="PdxA"/>
    <property type="match status" value="1"/>
</dbReference>
<dbReference type="GO" id="GO:0050570">
    <property type="term" value="F:4-hydroxythreonine-4-phosphate dehydrogenase activity"/>
    <property type="evidence" value="ECO:0007669"/>
    <property type="project" value="UniProtKB-EC"/>
</dbReference>
<evidence type="ECO:0000256" key="2">
    <source>
        <dbReference type="ARBA" id="ARBA00009464"/>
    </source>
</evidence>
<comment type="similarity">
    <text evidence="2">Belongs to the PdxA family. PdxA2 subfamily.</text>
</comment>
<dbReference type="RefSeq" id="WP_346342224.1">
    <property type="nucleotide sequence ID" value="NZ_JACJKH010000003.1"/>
</dbReference>
<protein>
    <submittedName>
        <fullName evidence="7">4-hydroxythreonine-4-phosphate dehydrogenase PdxA</fullName>
        <ecNumber evidence="7">1.1.1.262</ecNumber>
    </submittedName>
</protein>
<keyword evidence="5 7" id="KW-0560">Oxidoreductase</keyword>
<evidence type="ECO:0000313" key="7">
    <source>
        <dbReference type="EMBL" id="MBM6743136.1"/>
    </source>
</evidence>
<dbReference type="InterPro" id="IPR005255">
    <property type="entry name" value="PdxA_fam"/>
</dbReference>